<protein>
    <submittedName>
        <fullName evidence="1">Putative Uracil DNA glycosylase</fullName>
    </submittedName>
</protein>
<dbReference type="InterPro" id="IPR036895">
    <property type="entry name" value="Uracil-DNA_glycosylase-like_sf"/>
</dbReference>
<dbReference type="Proteomes" id="UP000032430">
    <property type="component" value="Chromosome I"/>
</dbReference>
<dbReference type="KEGG" id="lfa:LFA_1710"/>
<dbReference type="EMBL" id="LN614827">
    <property type="protein sequence ID" value="CEG57116.1"/>
    <property type="molecule type" value="Genomic_DNA"/>
</dbReference>
<evidence type="ECO:0000313" key="2">
    <source>
        <dbReference type="Proteomes" id="UP000032430"/>
    </source>
</evidence>
<gene>
    <name evidence="1" type="ORF">LFA_1710</name>
</gene>
<dbReference type="STRING" id="1212491.LFA_1710"/>
<name>A0A098G576_9GAMM</name>
<dbReference type="HOGENOM" id="CLU_1064928_0_0_6"/>
<dbReference type="SUPFAM" id="SSF52141">
    <property type="entry name" value="Uracil-DNA glycosylase-like"/>
    <property type="match status" value="1"/>
</dbReference>
<dbReference type="Gene3D" id="3.40.470.10">
    <property type="entry name" value="Uracil-DNA glycosylase-like domain"/>
    <property type="match status" value="1"/>
</dbReference>
<sequence length="276" mass="31221">MAIIHSFYDLLMISNFEFFVQKSIRYGFLSKIKAQVVTLEDSINACHPEWTALIKIALQHMQPNYLKKLSEDKDWLPGLHYLLAAFSLPLSQTHYILLGESPYPRNASANGYAFWDNAVGELWSPKGLSTAVNKATSLRNFIKMLLVARGDLQADVTQPAIARLDKSTLIHSAKQLFVKMMGQGILLLNASLVYSKGNVPYHARCWKPFMSSLFDQLMLIKPSIQLILLGNVAKQVPLNKLKVGLVAEHPYNVSFITNKRVIAFFKPMDLLAYEKY</sequence>
<evidence type="ECO:0000313" key="1">
    <source>
        <dbReference type="EMBL" id="CEG57116.1"/>
    </source>
</evidence>
<dbReference type="AlphaFoldDB" id="A0A098G576"/>
<accession>A0A098G576</accession>
<keyword evidence="2" id="KW-1185">Reference proteome</keyword>
<proteinExistence type="predicted"/>
<organism evidence="1 2">
    <name type="scientific">Legionella fallonii LLAP-10</name>
    <dbReference type="NCBI Taxonomy" id="1212491"/>
    <lineage>
        <taxon>Bacteria</taxon>
        <taxon>Pseudomonadati</taxon>
        <taxon>Pseudomonadota</taxon>
        <taxon>Gammaproteobacteria</taxon>
        <taxon>Legionellales</taxon>
        <taxon>Legionellaceae</taxon>
        <taxon>Legionella</taxon>
    </lineage>
</organism>
<reference evidence="2" key="1">
    <citation type="submission" date="2014-09" db="EMBL/GenBank/DDBJ databases">
        <authorList>
            <person name="Gomez-Valero L."/>
        </authorList>
    </citation>
    <scope>NUCLEOTIDE SEQUENCE [LARGE SCALE GENOMIC DNA]</scope>
    <source>
        <strain evidence="2">ATCC700992</strain>
    </source>
</reference>